<dbReference type="EMBL" id="JAOQIO010000084">
    <property type="protein sequence ID" value="MCU6794297.1"/>
    <property type="molecule type" value="Genomic_DNA"/>
</dbReference>
<feature type="signal peptide" evidence="4">
    <location>
        <begin position="1"/>
        <end position="24"/>
    </location>
</feature>
<dbReference type="InterPro" id="IPR000914">
    <property type="entry name" value="SBP_5_dom"/>
</dbReference>
<dbReference type="InterPro" id="IPR023765">
    <property type="entry name" value="SBP_5_CS"/>
</dbReference>
<name>A0ABT2UI25_9BACL</name>
<feature type="domain" description="Solute-binding protein family 5" evidence="5">
    <location>
        <begin position="91"/>
        <end position="443"/>
    </location>
</feature>
<sequence length="529" mass="58653">MKTHRKLTIITLLLSALLVTSACSKTDSAATGTASTGGKDTKEVATVSEVRYPLSLTFASLDPHLVPTGGVANIDRHIYEQLVAFNTKYEAIPVLAESVDISNDGKTYTFPLRKGVKFHNGKEMKAEDVVASLNRWKEITARAKTSIGASNFEAKDEYTVVLNLSQPSNDIPSQLASYLQFAAIMPKEVIAGADAKGVKEFIGTGPYKFVEYKQDQYVHVAKFDDYKSVDKPADGVTGKKEAFIKDIYFDLVPDTSTMFSSFLAGNYNFADITVDNLNQVKSLPDVEVQKVLSSDYNVVFNKKAPITSNLKFREAIAAALDVEKILVGSTSDPNLIQLNPSLINKDSTDWYSEAGKEKYNQKNPEKAKQLLKEAGYNGEELKLLTTRDSGGVFYNPTVLVKDQLEKIGVKSKFEVYDFTTMISKRSDPSTWDIYVGSFALQSSPSQLLYLGKTYGWPEDEKLQNLVKATTTALTKEDKRKAADALQAYEYEYLAAIKIGDFATYKAVRKNVTGYNYFEGPILWNTKVLK</sequence>
<dbReference type="Proteomes" id="UP001652445">
    <property type="component" value="Unassembled WGS sequence"/>
</dbReference>
<dbReference type="RefSeq" id="WP_262685469.1">
    <property type="nucleotide sequence ID" value="NZ_JAOQIO010000084.1"/>
</dbReference>
<protein>
    <submittedName>
        <fullName evidence="6">ABC transporter substrate-binding protein</fullName>
    </submittedName>
</protein>
<dbReference type="Pfam" id="PF00496">
    <property type="entry name" value="SBP_bac_5"/>
    <property type="match status" value="1"/>
</dbReference>
<comment type="similarity">
    <text evidence="2">Belongs to the bacterial solute-binding protein 5 family.</text>
</comment>
<reference evidence="6 7" key="1">
    <citation type="submission" date="2022-09" db="EMBL/GenBank/DDBJ databases">
        <authorList>
            <person name="Han X.L."/>
            <person name="Wang Q."/>
            <person name="Lu T."/>
        </authorList>
    </citation>
    <scope>NUCLEOTIDE SEQUENCE [LARGE SCALE GENOMIC DNA]</scope>
    <source>
        <strain evidence="6 7">WQ 127069</strain>
    </source>
</reference>
<evidence type="ECO:0000259" key="5">
    <source>
        <dbReference type="Pfam" id="PF00496"/>
    </source>
</evidence>
<evidence type="ECO:0000256" key="1">
    <source>
        <dbReference type="ARBA" id="ARBA00004193"/>
    </source>
</evidence>
<dbReference type="SUPFAM" id="SSF53850">
    <property type="entry name" value="Periplasmic binding protein-like II"/>
    <property type="match status" value="1"/>
</dbReference>
<dbReference type="Gene3D" id="3.40.190.10">
    <property type="entry name" value="Periplasmic binding protein-like II"/>
    <property type="match status" value="1"/>
</dbReference>
<evidence type="ECO:0000313" key="7">
    <source>
        <dbReference type="Proteomes" id="UP001652445"/>
    </source>
</evidence>
<keyword evidence="7" id="KW-1185">Reference proteome</keyword>
<dbReference type="Gene3D" id="3.90.76.10">
    <property type="entry name" value="Dipeptide-binding Protein, Domain 1"/>
    <property type="match status" value="1"/>
</dbReference>
<evidence type="ECO:0000256" key="2">
    <source>
        <dbReference type="ARBA" id="ARBA00005695"/>
    </source>
</evidence>
<dbReference type="PROSITE" id="PS01040">
    <property type="entry name" value="SBP_BACTERIAL_5"/>
    <property type="match status" value="1"/>
</dbReference>
<dbReference type="InterPro" id="IPR039424">
    <property type="entry name" value="SBP_5"/>
</dbReference>
<dbReference type="PANTHER" id="PTHR30290">
    <property type="entry name" value="PERIPLASMIC BINDING COMPONENT OF ABC TRANSPORTER"/>
    <property type="match status" value="1"/>
</dbReference>
<evidence type="ECO:0000256" key="3">
    <source>
        <dbReference type="ARBA" id="ARBA00022729"/>
    </source>
</evidence>
<accession>A0ABT2UI25</accession>
<organism evidence="6 7">
    <name type="scientific">Paenibacillus baimaensis</name>
    <dbReference type="NCBI Taxonomy" id="2982185"/>
    <lineage>
        <taxon>Bacteria</taxon>
        <taxon>Bacillati</taxon>
        <taxon>Bacillota</taxon>
        <taxon>Bacilli</taxon>
        <taxon>Bacillales</taxon>
        <taxon>Paenibacillaceae</taxon>
        <taxon>Paenibacillus</taxon>
    </lineage>
</organism>
<keyword evidence="3 4" id="KW-0732">Signal</keyword>
<dbReference type="PROSITE" id="PS51257">
    <property type="entry name" value="PROKAR_LIPOPROTEIN"/>
    <property type="match status" value="1"/>
</dbReference>
<dbReference type="Gene3D" id="3.10.105.10">
    <property type="entry name" value="Dipeptide-binding Protein, Domain 3"/>
    <property type="match status" value="1"/>
</dbReference>
<dbReference type="InterPro" id="IPR030678">
    <property type="entry name" value="Peptide/Ni-bd"/>
</dbReference>
<proteinExistence type="inferred from homology"/>
<comment type="subcellular location">
    <subcellularLocation>
        <location evidence="1">Cell membrane</location>
        <topology evidence="1">Lipid-anchor</topology>
    </subcellularLocation>
</comment>
<comment type="caution">
    <text evidence="6">The sequence shown here is derived from an EMBL/GenBank/DDBJ whole genome shotgun (WGS) entry which is preliminary data.</text>
</comment>
<dbReference type="PIRSF" id="PIRSF002741">
    <property type="entry name" value="MppA"/>
    <property type="match status" value="1"/>
</dbReference>
<dbReference type="PANTHER" id="PTHR30290:SF38">
    <property type="entry name" value="D,D-DIPEPTIDE-BINDING PERIPLASMIC PROTEIN DDPA-RELATED"/>
    <property type="match status" value="1"/>
</dbReference>
<feature type="chain" id="PRO_5047175802" evidence="4">
    <location>
        <begin position="25"/>
        <end position="529"/>
    </location>
</feature>
<gene>
    <name evidence="6" type="ORF">OB236_19515</name>
</gene>
<evidence type="ECO:0000313" key="6">
    <source>
        <dbReference type="EMBL" id="MCU6794297.1"/>
    </source>
</evidence>
<evidence type="ECO:0000256" key="4">
    <source>
        <dbReference type="SAM" id="SignalP"/>
    </source>
</evidence>